<sequence length="157" mass="18318">MKKTKGIFIFLAMIALFKPVIFSHCEIPCGVYDDEMRFTMLEEHITTIEKAMKEIANLSGQQPPNFNQIVRWVTNKEKHAEDIQHIVSQYFLTQRVKLVEKEDDKAHEIRTEHLSLCHEILVYAMKTKQTTDLSNVEKLKAAVKAFKDSYFKAKTKK</sequence>
<dbReference type="InterPro" id="IPR014123">
    <property type="entry name" value="Superoxide_dismutase_Ni-type"/>
</dbReference>
<accession>A0A0F9U1N0</accession>
<gene>
    <name evidence="1" type="ORF">LCGC14_0661780</name>
</gene>
<evidence type="ECO:0000313" key="1">
    <source>
        <dbReference type="EMBL" id="KKN47543.1"/>
    </source>
</evidence>
<organism evidence="1">
    <name type="scientific">marine sediment metagenome</name>
    <dbReference type="NCBI Taxonomy" id="412755"/>
    <lineage>
        <taxon>unclassified sequences</taxon>
        <taxon>metagenomes</taxon>
        <taxon>ecological metagenomes</taxon>
    </lineage>
</organism>
<dbReference type="GO" id="GO:0016151">
    <property type="term" value="F:nickel cation binding"/>
    <property type="evidence" value="ECO:0007669"/>
    <property type="project" value="InterPro"/>
</dbReference>
<proteinExistence type="predicted"/>
<dbReference type="InterPro" id="IPR036502">
    <property type="entry name" value="NiSOD_sf"/>
</dbReference>
<dbReference type="GO" id="GO:0004784">
    <property type="term" value="F:superoxide dismutase activity"/>
    <property type="evidence" value="ECO:0007669"/>
    <property type="project" value="InterPro"/>
</dbReference>
<evidence type="ECO:0008006" key="2">
    <source>
        <dbReference type="Google" id="ProtNLM"/>
    </source>
</evidence>
<dbReference type="AlphaFoldDB" id="A0A0F9U1N0"/>
<name>A0A0F9U1N0_9ZZZZ</name>
<dbReference type="SUPFAM" id="SSF109770">
    <property type="entry name" value="Nickel-containing superoxide dismutase, NiSOD"/>
    <property type="match status" value="1"/>
</dbReference>
<reference evidence="1" key="1">
    <citation type="journal article" date="2015" name="Nature">
        <title>Complex archaea that bridge the gap between prokaryotes and eukaryotes.</title>
        <authorList>
            <person name="Spang A."/>
            <person name="Saw J.H."/>
            <person name="Jorgensen S.L."/>
            <person name="Zaremba-Niedzwiedzka K."/>
            <person name="Martijn J."/>
            <person name="Lind A.E."/>
            <person name="van Eijk R."/>
            <person name="Schleper C."/>
            <person name="Guy L."/>
            <person name="Ettema T.J."/>
        </authorList>
    </citation>
    <scope>NUCLEOTIDE SEQUENCE</scope>
</reference>
<dbReference type="Pfam" id="PF09055">
    <property type="entry name" value="Sod_Ni"/>
    <property type="match status" value="1"/>
</dbReference>
<protein>
    <recommendedName>
        <fullName evidence="2">Superoxide dismutase</fullName>
    </recommendedName>
</protein>
<comment type="caution">
    <text evidence="1">The sequence shown here is derived from an EMBL/GenBank/DDBJ whole genome shotgun (WGS) entry which is preliminary data.</text>
</comment>
<dbReference type="Gene3D" id="1.20.120.400">
    <property type="entry name" value="Nickel-containing superoxide dismutase"/>
    <property type="match status" value="1"/>
</dbReference>
<dbReference type="EMBL" id="LAZR01001270">
    <property type="protein sequence ID" value="KKN47543.1"/>
    <property type="molecule type" value="Genomic_DNA"/>
</dbReference>